<feature type="domain" description="Zn(2)-C6 fungal-type" evidence="8">
    <location>
        <begin position="28"/>
        <end position="57"/>
    </location>
</feature>
<evidence type="ECO:0000256" key="7">
    <source>
        <dbReference type="SAM" id="MobiDB-lite"/>
    </source>
</evidence>
<dbReference type="GO" id="GO:0005634">
    <property type="term" value="C:nucleus"/>
    <property type="evidence" value="ECO:0007669"/>
    <property type="project" value="UniProtKB-SubCell"/>
</dbReference>
<dbReference type="InterPro" id="IPR007219">
    <property type="entry name" value="XnlR_reg_dom"/>
</dbReference>
<dbReference type="GO" id="GO:0045944">
    <property type="term" value="P:positive regulation of transcription by RNA polymerase II"/>
    <property type="evidence" value="ECO:0007669"/>
    <property type="project" value="TreeGrafter"/>
</dbReference>
<dbReference type="OrthoDB" id="3266505at2759"/>
<dbReference type="InterPro" id="IPR051711">
    <property type="entry name" value="Stress_Response_Reg"/>
</dbReference>
<sequence>MSFESDKRPSKRQRDPEPSADAARASTACEACRDRKIKCSGNHPCRYCARRRIPCTFREAVKKKLYAVEYVAHLEELAALSESLPVPSPSPGKPPVPLGQIEEEDRDVNKHLESTPDLAGSINSSSLYFSHQIKSLKSGCPAGPRCGPSTRQQSPDWPENVYGIPPPKRGGESQDGDRHAVDLPGLQEAQELLDTVLNSLGNIQHLFEPRAFCDRLSEFYSTAVDKTDIWYVELLIVLAVGKLLRGKPGGDGTLPGTDLYQEAERHLPGMMTLRRQGTTAVEILGMMAFYLQCADLRDDAYVYAGMALRLAMSNGMASSSSYSGLRRSEKAHRCRLWWTIYKQERRLAAATGQPLTIQDASISTEYPGEAPGFVTPAAMIVNIELARITGQTMDAVYGTKGKAVDKYVESVRKILKQLQDVAKSIPSEYTLNLTRAPRLSRTAGTLYLMLHQCIVLATRPTLLHLARNRLDAAKSGTKNTVSMWELDQISSSCVEAASCSLEVLDAMKEQRIIANFGFFDLDAAFSAAFVFVLVDSIHVRASHPSSIVQIRKASEVLEHLASQGNIAAQKRRADIIQMCNHLGVSFNEDTNERADRSPMEIDGVRVNEAGTDDADGRTQHQHDEDGHLITVRGRDQDLHRVEDTVPQQELPSSSQFDWAQAAATLLDHSLADTQDQQQSMAAALSFGEGGNEMLGSLYPEDFSLTGVVETDWAEFARQLASQNELGG</sequence>
<dbReference type="GO" id="GO:0008270">
    <property type="term" value="F:zinc ion binding"/>
    <property type="evidence" value="ECO:0007669"/>
    <property type="project" value="InterPro"/>
</dbReference>
<dbReference type="AlphaFoldDB" id="A0A4T0VXJ2"/>
<organism evidence="9 10">
    <name type="scientific">Colletotrichum higginsianum</name>
    <dbReference type="NCBI Taxonomy" id="80884"/>
    <lineage>
        <taxon>Eukaryota</taxon>
        <taxon>Fungi</taxon>
        <taxon>Dikarya</taxon>
        <taxon>Ascomycota</taxon>
        <taxon>Pezizomycotina</taxon>
        <taxon>Sordariomycetes</taxon>
        <taxon>Hypocreomycetidae</taxon>
        <taxon>Glomerellales</taxon>
        <taxon>Glomerellaceae</taxon>
        <taxon>Colletotrichum</taxon>
        <taxon>Colletotrichum destructivum species complex</taxon>
    </lineage>
</organism>
<evidence type="ECO:0000259" key="8">
    <source>
        <dbReference type="PROSITE" id="PS50048"/>
    </source>
</evidence>
<dbReference type="Proteomes" id="UP000305883">
    <property type="component" value="Unassembled WGS sequence"/>
</dbReference>
<comment type="subcellular location">
    <subcellularLocation>
        <location evidence="1">Nucleus</location>
    </subcellularLocation>
</comment>
<keyword evidence="6" id="KW-0539">Nucleus</keyword>
<dbReference type="InterPro" id="IPR036864">
    <property type="entry name" value="Zn2-C6_fun-type_DNA-bd_sf"/>
</dbReference>
<keyword evidence="4" id="KW-0238">DNA-binding</keyword>
<evidence type="ECO:0000256" key="2">
    <source>
        <dbReference type="ARBA" id="ARBA00022723"/>
    </source>
</evidence>
<dbReference type="PANTHER" id="PTHR47540:SF6">
    <property type="entry name" value="ZN(II)2CYS6 TRANSCRIPTION FACTOR (EUROFUNG)"/>
    <property type="match status" value="1"/>
</dbReference>
<dbReference type="GO" id="GO:0000981">
    <property type="term" value="F:DNA-binding transcription factor activity, RNA polymerase II-specific"/>
    <property type="evidence" value="ECO:0007669"/>
    <property type="project" value="InterPro"/>
</dbReference>
<dbReference type="CDD" id="cd00067">
    <property type="entry name" value="GAL4"/>
    <property type="match status" value="1"/>
</dbReference>
<evidence type="ECO:0000313" key="10">
    <source>
        <dbReference type="Proteomes" id="UP000305883"/>
    </source>
</evidence>
<comment type="caution">
    <text evidence="9">The sequence shown here is derived from an EMBL/GenBank/DDBJ whole genome shotgun (WGS) entry which is preliminary data.</text>
</comment>
<proteinExistence type="predicted"/>
<dbReference type="PROSITE" id="PS00463">
    <property type="entry name" value="ZN2_CY6_FUNGAL_1"/>
    <property type="match status" value="1"/>
</dbReference>
<dbReference type="EMBL" id="MWPZ01000005">
    <property type="protein sequence ID" value="TIC97211.1"/>
    <property type="molecule type" value="Genomic_DNA"/>
</dbReference>
<dbReference type="GO" id="GO:0006351">
    <property type="term" value="P:DNA-templated transcription"/>
    <property type="evidence" value="ECO:0007669"/>
    <property type="project" value="InterPro"/>
</dbReference>
<dbReference type="SUPFAM" id="SSF57701">
    <property type="entry name" value="Zn2/Cys6 DNA-binding domain"/>
    <property type="match status" value="1"/>
</dbReference>
<name>A0A4T0VXJ2_9PEZI</name>
<gene>
    <name evidence="9" type="ORF">CH35J_006949</name>
</gene>
<evidence type="ECO:0000313" key="9">
    <source>
        <dbReference type="EMBL" id="TIC97211.1"/>
    </source>
</evidence>
<dbReference type="SMART" id="SM00906">
    <property type="entry name" value="Fungal_trans"/>
    <property type="match status" value="1"/>
</dbReference>
<dbReference type="PANTHER" id="PTHR47540">
    <property type="entry name" value="THIAMINE REPRESSIBLE GENES REGULATORY PROTEIN THI5"/>
    <property type="match status" value="1"/>
</dbReference>
<dbReference type="Pfam" id="PF04082">
    <property type="entry name" value="Fungal_trans"/>
    <property type="match status" value="1"/>
</dbReference>
<protein>
    <submittedName>
        <fullName evidence="9">Proline utilization trans-activator</fullName>
    </submittedName>
</protein>
<evidence type="ECO:0000256" key="3">
    <source>
        <dbReference type="ARBA" id="ARBA00023015"/>
    </source>
</evidence>
<keyword evidence="3" id="KW-0805">Transcription regulation</keyword>
<dbReference type="CDD" id="cd12148">
    <property type="entry name" value="fungal_TF_MHR"/>
    <property type="match status" value="1"/>
</dbReference>
<evidence type="ECO:0000256" key="1">
    <source>
        <dbReference type="ARBA" id="ARBA00004123"/>
    </source>
</evidence>
<evidence type="ECO:0000256" key="4">
    <source>
        <dbReference type="ARBA" id="ARBA00023125"/>
    </source>
</evidence>
<dbReference type="Gene3D" id="4.10.240.10">
    <property type="entry name" value="Zn(2)-C6 fungal-type DNA-binding domain"/>
    <property type="match status" value="1"/>
</dbReference>
<dbReference type="SMART" id="SM00066">
    <property type="entry name" value="GAL4"/>
    <property type="match status" value="1"/>
</dbReference>
<dbReference type="GO" id="GO:0043565">
    <property type="term" value="F:sequence-specific DNA binding"/>
    <property type="evidence" value="ECO:0007669"/>
    <property type="project" value="TreeGrafter"/>
</dbReference>
<dbReference type="Pfam" id="PF00172">
    <property type="entry name" value="Zn_clus"/>
    <property type="match status" value="1"/>
</dbReference>
<dbReference type="InterPro" id="IPR001138">
    <property type="entry name" value="Zn2Cys6_DnaBD"/>
</dbReference>
<feature type="compositionally biased region" description="Basic and acidic residues" evidence="7">
    <location>
        <begin position="1"/>
        <end position="17"/>
    </location>
</feature>
<keyword evidence="2" id="KW-0479">Metal-binding</keyword>
<reference evidence="9 10" key="1">
    <citation type="journal article" date="2019" name="Genome Biol. Evol.">
        <title>Genomic Plasticity Mediated by Transposable Elements in the Plant Pathogenic Fungus Colletotrichum higginsianum.</title>
        <authorList>
            <person name="Tsushima A."/>
            <person name="Gan P."/>
            <person name="Kumakura N."/>
            <person name="Narusaka M."/>
            <person name="Takano Y."/>
            <person name="Narusaka Y."/>
            <person name="Shirasu K."/>
        </authorList>
    </citation>
    <scope>NUCLEOTIDE SEQUENCE [LARGE SCALE GENOMIC DNA]</scope>
    <source>
        <strain evidence="9 10">MAFF305635-RFP</strain>
    </source>
</reference>
<evidence type="ECO:0000256" key="6">
    <source>
        <dbReference type="ARBA" id="ARBA00023242"/>
    </source>
</evidence>
<feature type="region of interest" description="Disordered" evidence="7">
    <location>
        <begin position="1"/>
        <end position="25"/>
    </location>
</feature>
<dbReference type="PROSITE" id="PS50048">
    <property type="entry name" value="ZN2_CY6_FUNGAL_2"/>
    <property type="match status" value="1"/>
</dbReference>
<evidence type="ECO:0000256" key="5">
    <source>
        <dbReference type="ARBA" id="ARBA00023163"/>
    </source>
</evidence>
<accession>A0A4T0VXJ2</accession>
<keyword evidence="5" id="KW-0804">Transcription</keyword>